<feature type="chain" id="PRO_5028304351" evidence="1">
    <location>
        <begin position="22"/>
        <end position="49"/>
    </location>
</feature>
<protein>
    <submittedName>
        <fullName evidence="2">Uncharacterized protein</fullName>
    </submittedName>
</protein>
<accession>A0A6V7H9E7</accession>
<evidence type="ECO:0000313" key="2">
    <source>
        <dbReference type="EMBL" id="CAD1475264.1"/>
    </source>
</evidence>
<keyword evidence="1" id="KW-0732">Signal</keyword>
<comment type="caution">
    <text evidence="2">The sequence shown here is derived from an EMBL/GenBank/DDBJ whole genome shotgun (WGS) entry which is preliminary data.</text>
</comment>
<keyword evidence="3" id="KW-1185">Reference proteome</keyword>
<evidence type="ECO:0000256" key="1">
    <source>
        <dbReference type="SAM" id="SignalP"/>
    </source>
</evidence>
<dbReference type="AlphaFoldDB" id="A0A6V7H9E7"/>
<sequence length="49" mass="5547">LWKVHMKSILVFNDLWSVVDGSKNGTKRGRMDKERCKALALINISMAQG</sequence>
<proteinExistence type="predicted"/>
<reference evidence="2" key="1">
    <citation type="submission" date="2020-07" db="EMBL/GenBank/DDBJ databases">
        <authorList>
            <person name="Nazaruddin N."/>
        </authorList>
    </citation>
    <scope>NUCLEOTIDE SEQUENCE</scope>
</reference>
<feature type="signal peptide" evidence="1">
    <location>
        <begin position="1"/>
        <end position="21"/>
    </location>
</feature>
<organism evidence="2 3">
    <name type="scientific">Heterotrigona itama</name>
    <dbReference type="NCBI Taxonomy" id="395501"/>
    <lineage>
        <taxon>Eukaryota</taxon>
        <taxon>Metazoa</taxon>
        <taxon>Ecdysozoa</taxon>
        <taxon>Arthropoda</taxon>
        <taxon>Hexapoda</taxon>
        <taxon>Insecta</taxon>
        <taxon>Pterygota</taxon>
        <taxon>Neoptera</taxon>
        <taxon>Endopterygota</taxon>
        <taxon>Hymenoptera</taxon>
        <taxon>Apocrita</taxon>
        <taxon>Aculeata</taxon>
        <taxon>Apoidea</taxon>
        <taxon>Anthophila</taxon>
        <taxon>Apidae</taxon>
        <taxon>Heterotrigona</taxon>
    </lineage>
</organism>
<dbReference type="EMBL" id="CAJDYZ010008317">
    <property type="protein sequence ID" value="CAD1475264.1"/>
    <property type="molecule type" value="Genomic_DNA"/>
</dbReference>
<dbReference type="OrthoDB" id="8039827at2759"/>
<gene>
    <name evidence="2" type="ORF">MHI_LOCUS536597</name>
</gene>
<feature type="non-terminal residue" evidence="2">
    <location>
        <position position="1"/>
    </location>
</feature>
<dbReference type="Proteomes" id="UP000752696">
    <property type="component" value="Unassembled WGS sequence"/>
</dbReference>
<evidence type="ECO:0000313" key="3">
    <source>
        <dbReference type="Proteomes" id="UP000752696"/>
    </source>
</evidence>
<name>A0A6V7H9E7_9HYME</name>